<dbReference type="SUPFAM" id="SSF55811">
    <property type="entry name" value="Nudix"/>
    <property type="match status" value="1"/>
</dbReference>
<dbReference type="GO" id="GO:0006167">
    <property type="term" value="P:AMP biosynthetic process"/>
    <property type="evidence" value="ECO:0007669"/>
    <property type="project" value="TreeGrafter"/>
</dbReference>
<keyword evidence="6" id="KW-1185">Reference proteome</keyword>
<dbReference type="CDD" id="cd03673">
    <property type="entry name" value="NUDIX_Ap6A_hydrolase"/>
    <property type="match status" value="1"/>
</dbReference>
<evidence type="ECO:0000313" key="6">
    <source>
        <dbReference type="Proteomes" id="UP000222056"/>
    </source>
</evidence>
<protein>
    <submittedName>
        <fullName evidence="5">NUDIX domain-containing protein</fullName>
    </submittedName>
</protein>
<dbReference type="InterPro" id="IPR015797">
    <property type="entry name" value="NUDIX_hydrolase-like_dom_sf"/>
</dbReference>
<dbReference type="RefSeq" id="WP_093116366.1">
    <property type="nucleotide sequence ID" value="NZ_FNWJ01000001.1"/>
</dbReference>
<dbReference type="PANTHER" id="PTHR21340">
    <property type="entry name" value="DIADENOSINE 5,5-P1,P4-TETRAPHOSPHATE PYROPHOSPHOHYDROLASE MUTT"/>
    <property type="match status" value="1"/>
</dbReference>
<organism evidence="5 6">
    <name type="scientific">Thermoleophilum album</name>
    <dbReference type="NCBI Taxonomy" id="29539"/>
    <lineage>
        <taxon>Bacteria</taxon>
        <taxon>Bacillati</taxon>
        <taxon>Actinomycetota</taxon>
        <taxon>Thermoleophilia</taxon>
        <taxon>Thermoleophilales</taxon>
        <taxon>Thermoleophilaceae</taxon>
        <taxon>Thermoleophilum</taxon>
    </lineage>
</organism>
<proteinExistence type="inferred from homology"/>
<name>A0A1H6FM55_THEAL</name>
<comment type="similarity">
    <text evidence="1 3">Belongs to the Nudix hydrolase family.</text>
</comment>
<sequence length="154" mass="17359">MARADRERPPDEFSAGGVVVRRFAGRPFICVVEPRKGVLALPKGHVEPGETPIEAAVREVREETGLTVEPVCELGETRYWYTRGGRRVYKRVVFFLCRYRAGALRDYDREEVLGASWIPLSEAPERLSYRGERKIAAKAQAIVAERTAPAADER</sequence>
<dbReference type="InterPro" id="IPR000086">
    <property type="entry name" value="NUDIX_hydrolase_dom"/>
</dbReference>
<dbReference type="InterPro" id="IPR020084">
    <property type="entry name" value="NUDIX_hydrolase_CS"/>
</dbReference>
<dbReference type="InterPro" id="IPR051325">
    <property type="entry name" value="Nudix_hydrolase_domain"/>
</dbReference>
<dbReference type="STRING" id="29539.SAMN02745716_0771"/>
<dbReference type="PROSITE" id="PS00893">
    <property type="entry name" value="NUDIX_BOX"/>
    <property type="match status" value="1"/>
</dbReference>
<reference evidence="6" key="1">
    <citation type="submission" date="2016-10" db="EMBL/GenBank/DDBJ databases">
        <authorList>
            <person name="Varghese N."/>
            <person name="Submissions S."/>
        </authorList>
    </citation>
    <scope>NUCLEOTIDE SEQUENCE [LARGE SCALE GENOMIC DNA]</scope>
    <source>
        <strain evidence="6">ATCC 35263</strain>
    </source>
</reference>
<evidence type="ECO:0000256" key="1">
    <source>
        <dbReference type="ARBA" id="ARBA00005582"/>
    </source>
</evidence>
<dbReference type="AlphaFoldDB" id="A0A1H6FM55"/>
<dbReference type="PROSITE" id="PS51462">
    <property type="entry name" value="NUDIX"/>
    <property type="match status" value="1"/>
</dbReference>
<gene>
    <name evidence="5" type="ORF">SAMN02745716_0771</name>
</gene>
<dbReference type="InterPro" id="IPR020476">
    <property type="entry name" value="Nudix_hydrolase"/>
</dbReference>
<dbReference type="GO" id="GO:0006754">
    <property type="term" value="P:ATP biosynthetic process"/>
    <property type="evidence" value="ECO:0007669"/>
    <property type="project" value="TreeGrafter"/>
</dbReference>
<dbReference type="Pfam" id="PF00293">
    <property type="entry name" value="NUDIX"/>
    <property type="match status" value="1"/>
</dbReference>
<dbReference type="Gene3D" id="3.90.79.10">
    <property type="entry name" value="Nucleoside Triphosphate Pyrophosphohydrolase"/>
    <property type="match status" value="1"/>
</dbReference>
<keyword evidence="2 3" id="KW-0378">Hydrolase</keyword>
<dbReference type="PRINTS" id="PR00502">
    <property type="entry name" value="NUDIXFAMILY"/>
</dbReference>
<dbReference type="EMBL" id="FNWJ01000001">
    <property type="protein sequence ID" value="SEH11452.1"/>
    <property type="molecule type" value="Genomic_DNA"/>
</dbReference>
<evidence type="ECO:0000256" key="3">
    <source>
        <dbReference type="RuleBase" id="RU003476"/>
    </source>
</evidence>
<dbReference type="Proteomes" id="UP000222056">
    <property type="component" value="Unassembled WGS sequence"/>
</dbReference>
<dbReference type="PANTHER" id="PTHR21340:SF0">
    <property type="entry name" value="BIS(5'-NUCLEOSYL)-TETRAPHOSPHATASE [ASYMMETRICAL]"/>
    <property type="match status" value="1"/>
</dbReference>
<evidence type="ECO:0000256" key="2">
    <source>
        <dbReference type="ARBA" id="ARBA00022801"/>
    </source>
</evidence>
<evidence type="ECO:0000313" key="5">
    <source>
        <dbReference type="EMBL" id="SEH11452.1"/>
    </source>
</evidence>
<accession>A0A1H6FM55</accession>
<feature type="domain" description="Nudix hydrolase" evidence="4">
    <location>
        <begin position="10"/>
        <end position="141"/>
    </location>
</feature>
<evidence type="ECO:0000259" key="4">
    <source>
        <dbReference type="PROSITE" id="PS51462"/>
    </source>
</evidence>
<dbReference type="GO" id="GO:0004081">
    <property type="term" value="F:bis(5'-nucleosyl)-tetraphosphatase (asymmetrical) activity"/>
    <property type="evidence" value="ECO:0007669"/>
    <property type="project" value="TreeGrafter"/>
</dbReference>